<name>A0A9P9J0I9_9HYPO</name>
<dbReference type="EMBL" id="JAGMUV010000009">
    <property type="protein sequence ID" value="KAH7143551.1"/>
    <property type="molecule type" value="Genomic_DNA"/>
</dbReference>
<dbReference type="SUPFAM" id="SSF54373">
    <property type="entry name" value="FAD-linked reductases, C-terminal domain"/>
    <property type="match status" value="1"/>
</dbReference>
<evidence type="ECO:0000256" key="3">
    <source>
        <dbReference type="ARBA" id="ARBA00022630"/>
    </source>
</evidence>
<dbReference type="OrthoDB" id="2219495at2759"/>
<keyword evidence="8" id="KW-1185">Reference proteome</keyword>
<dbReference type="PANTHER" id="PTHR10961">
    <property type="entry name" value="PEROXISOMAL SARCOSINE OXIDASE"/>
    <property type="match status" value="1"/>
</dbReference>
<proteinExistence type="inferred from homology"/>
<dbReference type="Proteomes" id="UP000738349">
    <property type="component" value="Unassembled WGS sequence"/>
</dbReference>
<comment type="similarity">
    <text evidence="2">Belongs to the MSOX/MTOX family.</text>
</comment>
<dbReference type="Gene3D" id="3.30.9.10">
    <property type="entry name" value="D-Amino Acid Oxidase, subunit A, domain 2"/>
    <property type="match status" value="1"/>
</dbReference>
<dbReference type="GO" id="GO:0008115">
    <property type="term" value="F:sarcosine oxidase activity"/>
    <property type="evidence" value="ECO:0007669"/>
    <property type="project" value="TreeGrafter"/>
</dbReference>
<dbReference type="SUPFAM" id="SSF51905">
    <property type="entry name" value="FAD/NAD(P)-binding domain"/>
    <property type="match status" value="1"/>
</dbReference>
<evidence type="ECO:0000313" key="7">
    <source>
        <dbReference type="EMBL" id="KAH7143551.1"/>
    </source>
</evidence>
<evidence type="ECO:0000259" key="6">
    <source>
        <dbReference type="Pfam" id="PF01266"/>
    </source>
</evidence>
<reference evidence="7" key="1">
    <citation type="journal article" date="2021" name="Nat. Commun.">
        <title>Genetic determinants of endophytism in the Arabidopsis root mycobiome.</title>
        <authorList>
            <person name="Mesny F."/>
            <person name="Miyauchi S."/>
            <person name="Thiergart T."/>
            <person name="Pickel B."/>
            <person name="Atanasova L."/>
            <person name="Karlsson M."/>
            <person name="Huettel B."/>
            <person name="Barry K.W."/>
            <person name="Haridas S."/>
            <person name="Chen C."/>
            <person name="Bauer D."/>
            <person name="Andreopoulos W."/>
            <person name="Pangilinan J."/>
            <person name="LaButti K."/>
            <person name="Riley R."/>
            <person name="Lipzen A."/>
            <person name="Clum A."/>
            <person name="Drula E."/>
            <person name="Henrissat B."/>
            <person name="Kohler A."/>
            <person name="Grigoriev I.V."/>
            <person name="Martin F.M."/>
            <person name="Hacquard S."/>
        </authorList>
    </citation>
    <scope>NUCLEOTIDE SEQUENCE</scope>
    <source>
        <strain evidence="7">MPI-CAGE-AT-0147</strain>
    </source>
</reference>
<keyword evidence="5" id="KW-0560">Oxidoreductase</keyword>
<evidence type="ECO:0000256" key="1">
    <source>
        <dbReference type="ARBA" id="ARBA00001974"/>
    </source>
</evidence>
<sequence>MSPHLTRKSAPIVIVGAGVFGLSTAIHLAERDYTNVKVLDKQAYHESQYSYDKGCDAASADINKIIRAAYGSQTEYQTLALDAITYWKKWNEEIRTGITLPSGFSTEDALFINNGNLTMTSDKSLPQFEKDTIQNMAKVGLARTQIDLSSPSDVQRAKADGFDFAINPFNRKNNFGVVDTQGGFVYADKACRFALHKAKALGVQLILGGSKGTFLALLRDWNSRITGVQTADGVSHSAELTIMACGGWTPSLVTELDSLCETTAGSVCVFQLPASSALWDKFAPERFPTWTYDIRNGKNGGLYGFARDSNGAVKIGYRGTKFTNPQTQADGAARSVPMTRWTQQSTRQLPLTAARVIKDFVQEYLPELIQCEMKTRLCWYTDSFDNHFVIDFVPGMQGLMVATGGSGHGFKFLPNLGKHVVDLIEDKPNDYVRFWKWRSLGSGKKPYNSIMEGVGSARSLQNQALAGEDGLTKQGSRL</sequence>
<keyword evidence="3" id="KW-0285">Flavoprotein</keyword>
<dbReference type="Gene3D" id="3.50.50.60">
    <property type="entry name" value="FAD/NAD(P)-binding domain"/>
    <property type="match status" value="1"/>
</dbReference>
<dbReference type="GO" id="GO:0050660">
    <property type="term" value="F:flavin adenine dinucleotide binding"/>
    <property type="evidence" value="ECO:0007669"/>
    <property type="project" value="InterPro"/>
</dbReference>
<comment type="caution">
    <text evidence="7">The sequence shown here is derived from an EMBL/GenBank/DDBJ whole genome shotgun (WGS) entry which is preliminary data.</text>
</comment>
<dbReference type="InterPro" id="IPR036188">
    <property type="entry name" value="FAD/NAD-bd_sf"/>
</dbReference>
<comment type="cofactor">
    <cofactor evidence="1">
        <name>FAD</name>
        <dbReference type="ChEBI" id="CHEBI:57692"/>
    </cofactor>
</comment>
<evidence type="ECO:0000256" key="2">
    <source>
        <dbReference type="ARBA" id="ARBA00010989"/>
    </source>
</evidence>
<evidence type="ECO:0000256" key="5">
    <source>
        <dbReference type="ARBA" id="ARBA00023002"/>
    </source>
</evidence>
<dbReference type="InterPro" id="IPR006076">
    <property type="entry name" value="FAD-dep_OxRdtase"/>
</dbReference>
<feature type="domain" description="FAD dependent oxidoreductase" evidence="6">
    <location>
        <begin position="12"/>
        <end position="423"/>
    </location>
</feature>
<dbReference type="PANTHER" id="PTHR10961:SF15">
    <property type="entry name" value="FAD DEPENDENT OXIDOREDUCTASE DOMAIN-CONTAINING PROTEIN"/>
    <property type="match status" value="1"/>
</dbReference>
<dbReference type="AlphaFoldDB" id="A0A9P9J0I9"/>
<protein>
    <submittedName>
        <fullName evidence="7">FAD dependent oxidoreductase</fullName>
    </submittedName>
</protein>
<organism evidence="7 8">
    <name type="scientific">Dactylonectria macrodidyma</name>
    <dbReference type="NCBI Taxonomy" id="307937"/>
    <lineage>
        <taxon>Eukaryota</taxon>
        <taxon>Fungi</taxon>
        <taxon>Dikarya</taxon>
        <taxon>Ascomycota</taxon>
        <taxon>Pezizomycotina</taxon>
        <taxon>Sordariomycetes</taxon>
        <taxon>Hypocreomycetidae</taxon>
        <taxon>Hypocreales</taxon>
        <taxon>Nectriaceae</taxon>
        <taxon>Dactylonectria</taxon>
    </lineage>
</organism>
<gene>
    <name evidence="7" type="ORF">EDB81DRAFT_869374</name>
</gene>
<evidence type="ECO:0000313" key="8">
    <source>
        <dbReference type="Proteomes" id="UP000738349"/>
    </source>
</evidence>
<dbReference type="InterPro" id="IPR045170">
    <property type="entry name" value="MTOX"/>
</dbReference>
<keyword evidence="4" id="KW-0274">FAD</keyword>
<dbReference type="Pfam" id="PF01266">
    <property type="entry name" value="DAO"/>
    <property type="match status" value="1"/>
</dbReference>
<accession>A0A9P9J0I9</accession>
<evidence type="ECO:0000256" key="4">
    <source>
        <dbReference type="ARBA" id="ARBA00022827"/>
    </source>
</evidence>